<sequence>MIWKLRAAWHLKFKYKFDLQDAWELATVLYFNYHAELKYYKPKDAVDEEMSYWGD</sequence>
<protein>
    <submittedName>
        <fullName evidence="1">Uncharacterized protein</fullName>
    </submittedName>
</protein>
<evidence type="ECO:0000313" key="2">
    <source>
        <dbReference type="Proteomes" id="UP000516415"/>
    </source>
</evidence>
<accession>A0A7H0XFL9</accession>
<gene>
    <name evidence="1" type="ORF">phiK7A1_019c</name>
</gene>
<organism evidence="1 2">
    <name type="scientific">Pseudomonas phage phiK7A1</name>
    <dbReference type="NCBI Taxonomy" id="2759194"/>
    <lineage>
        <taxon>Viruses</taxon>
        <taxon>Duplodnaviria</taxon>
        <taxon>Heunggongvirae</taxon>
        <taxon>Uroviricota</taxon>
        <taxon>Caudoviricetes</taxon>
        <taxon>Vandenendeviridae</taxon>
        <taxon>Gorskivirinae</taxon>
        <taxon>Torinovirus</taxon>
        <taxon>Torinovirus K7A1</taxon>
    </lineage>
</organism>
<reference evidence="1 2" key="1">
    <citation type="submission" date="2020-07" db="EMBL/GenBank/DDBJ databases">
        <authorList>
            <person name="Martino G."/>
            <person name="Holtappels D."/>
            <person name="Wagemans J."/>
            <person name="Lavigne R."/>
            <person name="Turina M."/>
            <person name="Ciuffo M."/>
        </authorList>
    </citation>
    <scope>NUCLEOTIDE SEQUENCE [LARGE SCALE GENOMIC DNA]</scope>
</reference>
<dbReference type="Proteomes" id="UP000516415">
    <property type="component" value="Segment"/>
</dbReference>
<dbReference type="EMBL" id="MT740307">
    <property type="protein sequence ID" value="QNR53809.1"/>
    <property type="molecule type" value="Genomic_DNA"/>
</dbReference>
<proteinExistence type="predicted"/>
<name>A0A7H0XFL9_9CAUD</name>
<evidence type="ECO:0000313" key="1">
    <source>
        <dbReference type="EMBL" id="QNR53809.1"/>
    </source>
</evidence>
<keyword evidence="2" id="KW-1185">Reference proteome</keyword>